<keyword evidence="2" id="KW-1185">Reference proteome</keyword>
<organism evidence="1 2">
    <name type="scientific">Luteimonas terrae</name>
    <dbReference type="NCBI Taxonomy" id="1530191"/>
    <lineage>
        <taxon>Bacteria</taxon>
        <taxon>Pseudomonadati</taxon>
        <taxon>Pseudomonadota</taxon>
        <taxon>Gammaproteobacteria</taxon>
        <taxon>Lysobacterales</taxon>
        <taxon>Lysobacteraceae</taxon>
        <taxon>Luteimonas</taxon>
    </lineage>
</organism>
<proteinExistence type="predicted"/>
<evidence type="ECO:0000313" key="1">
    <source>
        <dbReference type="EMBL" id="TDK32824.1"/>
    </source>
</evidence>
<evidence type="ECO:0000313" key="2">
    <source>
        <dbReference type="Proteomes" id="UP000295543"/>
    </source>
</evidence>
<dbReference type="AlphaFoldDB" id="A0A4R5UC45"/>
<sequence>MHQSPRSKTSLFAACIASVGVADAHAGPVEAWGLMRETAIEVCKPQGQHHYLARLVCPDRSHPAFERSGNVGPCHDLSADTQPGEITRLTIAAMEYRPLEAGEVDHHMVDRYELTCGPQTSELYLDMYHCDAPVPQAAPAGFSIAN</sequence>
<dbReference type="EMBL" id="SMTG01000002">
    <property type="protein sequence ID" value="TDK32824.1"/>
    <property type="molecule type" value="Genomic_DNA"/>
</dbReference>
<dbReference type="RefSeq" id="WP_133392366.1">
    <property type="nucleotide sequence ID" value="NZ_SMTG01000002.1"/>
</dbReference>
<comment type="caution">
    <text evidence="1">The sequence shown here is derived from an EMBL/GenBank/DDBJ whole genome shotgun (WGS) entry which is preliminary data.</text>
</comment>
<name>A0A4R5UC45_9GAMM</name>
<reference evidence="1 2" key="1">
    <citation type="submission" date="2019-03" db="EMBL/GenBank/DDBJ databases">
        <title>Luteimonas zhaokaii sp.nov., isolated from the rectal contents of Plateau pika in Yushu, Qinghai Province, China.</title>
        <authorList>
            <person name="Zhang G."/>
        </authorList>
    </citation>
    <scope>NUCLEOTIDE SEQUENCE [LARGE SCALE GENOMIC DNA]</scope>
    <source>
        <strain evidence="1 2">THG-MD21</strain>
    </source>
</reference>
<accession>A0A4R5UC45</accession>
<dbReference type="OrthoDB" id="6025791at2"/>
<protein>
    <submittedName>
        <fullName evidence="1">Uncharacterized protein</fullName>
    </submittedName>
</protein>
<dbReference type="Proteomes" id="UP000295543">
    <property type="component" value="Unassembled WGS sequence"/>
</dbReference>
<gene>
    <name evidence="1" type="ORF">E2F49_01795</name>
</gene>